<dbReference type="EMBL" id="JAWWNJ010000125">
    <property type="protein sequence ID" value="KAK6988158.1"/>
    <property type="molecule type" value="Genomic_DNA"/>
</dbReference>
<gene>
    <name evidence="1" type="ORF">R3P38DRAFT_2804817</name>
</gene>
<name>A0AAV9ZPN1_9AGAR</name>
<dbReference type="Proteomes" id="UP001362999">
    <property type="component" value="Unassembled WGS sequence"/>
</dbReference>
<accession>A0AAV9ZPN1</accession>
<evidence type="ECO:0000313" key="2">
    <source>
        <dbReference type="Proteomes" id="UP001362999"/>
    </source>
</evidence>
<evidence type="ECO:0000313" key="1">
    <source>
        <dbReference type="EMBL" id="KAK6988158.1"/>
    </source>
</evidence>
<sequence>MGQFRHFLRFAVFCGCTLLALLKTLMLITGTCSISYWFKSSGVSAELPPQNTALSFTSYPETTPRVSQAVSCFRAEHAKKLRYSRSGPPQRAGADRNYHVRFGRRQANPCPRSVKRRAPSSFNVAFVIAAAAAPRSGVDSFDYMDRVPASNRILPPAGKYPLPTHKTANIPAALQDFLLSSSQSRRGAARIALSIWIDIPPARLSTVSRGQANLIPKTQTSGLHTAQCSVVAAMAIVAPFTAHRALTRRIVVQRAALQISKVYVKFSRRRLIWDEFFHPTIRMDVRGRDVLNLNQFNAPPQISIFRHPASDISFRISPLGGRHHHQPDLNIKIRCFAVRRATLRAPHQNFFLPAARGT</sequence>
<dbReference type="AlphaFoldDB" id="A0AAV9ZPN1"/>
<proteinExistence type="predicted"/>
<keyword evidence="2" id="KW-1185">Reference proteome</keyword>
<organism evidence="1 2">
    <name type="scientific">Favolaschia claudopus</name>
    <dbReference type="NCBI Taxonomy" id="2862362"/>
    <lineage>
        <taxon>Eukaryota</taxon>
        <taxon>Fungi</taxon>
        <taxon>Dikarya</taxon>
        <taxon>Basidiomycota</taxon>
        <taxon>Agaricomycotina</taxon>
        <taxon>Agaricomycetes</taxon>
        <taxon>Agaricomycetidae</taxon>
        <taxon>Agaricales</taxon>
        <taxon>Marasmiineae</taxon>
        <taxon>Mycenaceae</taxon>
        <taxon>Favolaschia</taxon>
    </lineage>
</organism>
<reference evidence="1 2" key="1">
    <citation type="journal article" date="2024" name="J Genomics">
        <title>Draft genome sequencing and assembly of Favolaschia claudopus CIRM-BRFM 2984 isolated from oak limbs.</title>
        <authorList>
            <person name="Navarro D."/>
            <person name="Drula E."/>
            <person name="Chaduli D."/>
            <person name="Cazenave R."/>
            <person name="Ahrendt S."/>
            <person name="Wang J."/>
            <person name="Lipzen A."/>
            <person name="Daum C."/>
            <person name="Barry K."/>
            <person name="Grigoriev I.V."/>
            <person name="Favel A."/>
            <person name="Rosso M.N."/>
            <person name="Martin F."/>
        </authorList>
    </citation>
    <scope>NUCLEOTIDE SEQUENCE [LARGE SCALE GENOMIC DNA]</scope>
    <source>
        <strain evidence="1 2">CIRM-BRFM 2984</strain>
    </source>
</reference>
<protein>
    <submittedName>
        <fullName evidence="1">Uncharacterized protein</fullName>
    </submittedName>
</protein>
<comment type="caution">
    <text evidence="1">The sequence shown here is derived from an EMBL/GenBank/DDBJ whole genome shotgun (WGS) entry which is preliminary data.</text>
</comment>